<protein>
    <submittedName>
        <fullName evidence="2">Nuclear transport factor 2 family protein</fullName>
    </submittedName>
</protein>
<dbReference type="InterPro" id="IPR032710">
    <property type="entry name" value="NTF2-like_dom_sf"/>
</dbReference>
<comment type="caution">
    <text evidence="2">The sequence shown here is derived from an EMBL/GenBank/DDBJ whole genome shotgun (WGS) entry which is preliminary data.</text>
</comment>
<sequence length="163" mass="18347">MADPGDLDRLIAEHACERLIYEYAWLIDSGAAGLVADLFTDDGEWLGADGRGMRGVDEIREAFMGRQALTRRKSRHVMTNVRVDYDGADSAVATAYLVNFRHDDSRETSTGPAPADHPKFVGDYKFAFRRASQGWRIATLRFDLVFLRGRRPSPTWAVTHRAD</sequence>
<keyword evidence="3" id="KW-1185">Reference proteome</keyword>
<dbReference type="RefSeq" id="WP_265998337.1">
    <property type="nucleotide sequence ID" value="NZ_JAPJDN010000015.1"/>
</dbReference>
<reference evidence="2 3" key="1">
    <citation type="submission" date="2022-11" db="EMBL/GenBank/DDBJ databases">
        <title>Mycobacterium sp. nov.</title>
        <authorList>
            <person name="Papic B."/>
            <person name="Spicic S."/>
            <person name="Duvnjak S."/>
        </authorList>
    </citation>
    <scope>NUCLEOTIDE SEQUENCE [LARGE SCALE GENOMIC DNA]</scope>
    <source>
        <strain evidence="2 3">CVI_P4</strain>
    </source>
</reference>
<gene>
    <name evidence="2" type="ORF">ORI27_17990</name>
</gene>
<feature type="domain" description="SnoaL-like" evidence="1">
    <location>
        <begin position="9"/>
        <end position="141"/>
    </location>
</feature>
<dbReference type="Pfam" id="PF13577">
    <property type="entry name" value="SnoaL_4"/>
    <property type="match status" value="1"/>
</dbReference>
<evidence type="ECO:0000313" key="3">
    <source>
        <dbReference type="Proteomes" id="UP001300745"/>
    </source>
</evidence>
<dbReference type="InterPro" id="IPR037401">
    <property type="entry name" value="SnoaL-like"/>
</dbReference>
<dbReference type="CDD" id="cd00531">
    <property type="entry name" value="NTF2_like"/>
    <property type="match status" value="1"/>
</dbReference>
<dbReference type="Gene3D" id="3.10.450.50">
    <property type="match status" value="1"/>
</dbReference>
<evidence type="ECO:0000313" key="2">
    <source>
        <dbReference type="EMBL" id="MCX2938593.1"/>
    </source>
</evidence>
<evidence type="ECO:0000259" key="1">
    <source>
        <dbReference type="Pfam" id="PF13577"/>
    </source>
</evidence>
<dbReference type="EMBL" id="JAPJDO010000015">
    <property type="protein sequence ID" value="MCX2938593.1"/>
    <property type="molecule type" value="Genomic_DNA"/>
</dbReference>
<organism evidence="2 3">
    <name type="scientific">Mycobacterium pinniadriaticum</name>
    <dbReference type="NCBI Taxonomy" id="2994102"/>
    <lineage>
        <taxon>Bacteria</taxon>
        <taxon>Bacillati</taxon>
        <taxon>Actinomycetota</taxon>
        <taxon>Actinomycetes</taxon>
        <taxon>Mycobacteriales</taxon>
        <taxon>Mycobacteriaceae</taxon>
        <taxon>Mycobacterium</taxon>
    </lineage>
</organism>
<accession>A0ABT3SHF9</accession>
<dbReference type="SUPFAM" id="SSF54427">
    <property type="entry name" value="NTF2-like"/>
    <property type="match status" value="1"/>
</dbReference>
<name>A0ABT3SHF9_9MYCO</name>
<proteinExistence type="predicted"/>
<dbReference type="Proteomes" id="UP001300745">
    <property type="component" value="Unassembled WGS sequence"/>
</dbReference>